<evidence type="ECO:0000313" key="1">
    <source>
        <dbReference type="EMBL" id="CAE2215589.1"/>
    </source>
</evidence>
<dbReference type="Gene3D" id="1.25.40.10">
    <property type="entry name" value="Tetratricopeptide repeat domain"/>
    <property type="match status" value="1"/>
</dbReference>
<reference evidence="1" key="1">
    <citation type="submission" date="2021-01" db="EMBL/GenBank/DDBJ databases">
        <authorList>
            <person name="Corre E."/>
            <person name="Pelletier E."/>
            <person name="Niang G."/>
            <person name="Scheremetjew M."/>
            <person name="Finn R."/>
            <person name="Kale V."/>
            <person name="Holt S."/>
            <person name="Cochrane G."/>
            <person name="Meng A."/>
            <person name="Brown T."/>
            <person name="Cohen L."/>
        </authorList>
    </citation>
    <scope>NUCLEOTIDE SEQUENCE</scope>
    <source>
        <strain evidence="1">DIVA3 518/3/11/1/6</strain>
    </source>
</reference>
<proteinExistence type="predicted"/>
<sequence length="237" mass="27103">MKLQLQYEFTCKCAKCLRINENSTLNRIDQYLEAFQCPQESCQGTFLWVKQPSGEIKELQCQQCEFSSSDVIGEYLDAEHEIKRLVETIWVDQGSASTLRDVKRKIEEAESKLAKYFHSYNSYNFQVKMARAKCHKYVAALSNTGQGSSTEEIQRQTKNLEELLASLAAVNRFCLLIYPKYHPQRAHILLDMGNVCSVLDRAEEGKKFISKGLEILKVCRGSAIAKDQLRQLFSSGH</sequence>
<organism evidence="1">
    <name type="scientific">Vannella robusta</name>
    <dbReference type="NCBI Taxonomy" id="1487602"/>
    <lineage>
        <taxon>Eukaryota</taxon>
        <taxon>Amoebozoa</taxon>
        <taxon>Discosea</taxon>
        <taxon>Flabellinia</taxon>
        <taxon>Vannellidae</taxon>
        <taxon>Vannella</taxon>
    </lineage>
</organism>
<name>A0A7S4I181_9EUKA</name>
<protein>
    <submittedName>
        <fullName evidence="1">Uncharacterized protein</fullName>
    </submittedName>
</protein>
<dbReference type="AlphaFoldDB" id="A0A7S4I181"/>
<dbReference type="InterPro" id="IPR011990">
    <property type="entry name" value="TPR-like_helical_dom_sf"/>
</dbReference>
<dbReference type="EMBL" id="HBKP01009995">
    <property type="protein sequence ID" value="CAE2215589.1"/>
    <property type="molecule type" value="Transcribed_RNA"/>
</dbReference>
<accession>A0A7S4I181</accession>
<gene>
    <name evidence="1" type="ORF">VSP0166_LOCUS7043</name>
</gene>